<dbReference type="Gene3D" id="3.30.70.2970">
    <property type="entry name" value="Protein of unknown function (DUF541), domain 2"/>
    <property type="match status" value="1"/>
</dbReference>
<accession>A0A1G5UVE7</accession>
<gene>
    <name evidence="2" type="ORF">SAMN02910343_00133</name>
</gene>
<sequence length="237" mass="25223">MNKKLIALCATGLLMASAVTVHAEDTMHTIYTTGTAKITIPADMATFQVTVDSRADNASAASSANAMTMAKVRRAVIAAGANVSRLETTGYSVSPEYRYEKNGKSVLTGYRAHNVLKVQVDNVRITGKVMDAAVDAGASYVDSVSFGLKDPAMYQDRALAIATKSALRKATVMAQAVGKRVISTVSLYDQSNNEEPTVQYRTMKLAAADNAAVRQETSLEPTEQDITASVGATFQIN</sequence>
<dbReference type="GeneID" id="87755189"/>
<dbReference type="PANTHER" id="PTHR34387:SF2">
    <property type="entry name" value="SLR1258 PROTEIN"/>
    <property type="match status" value="1"/>
</dbReference>
<protein>
    <recommendedName>
        <fullName evidence="4">SIMPL domain-containing protein</fullName>
    </recommendedName>
</protein>
<evidence type="ECO:0000256" key="1">
    <source>
        <dbReference type="SAM" id="SignalP"/>
    </source>
</evidence>
<evidence type="ECO:0000313" key="2">
    <source>
        <dbReference type="EMBL" id="SDA37593.1"/>
    </source>
</evidence>
<dbReference type="Pfam" id="PF04402">
    <property type="entry name" value="SIMPL"/>
    <property type="match status" value="1"/>
</dbReference>
<dbReference type="Proteomes" id="UP000199689">
    <property type="component" value="Unassembled WGS sequence"/>
</dbReference>
<organism evidence="2 3">
    <name type="scientific">Allisonella histaminiformans</name>
    <dbReference type="NCBI Taxonomy" id="209880"/>
    <lineage>
        <taxon>Bacteria</taxon>
        <taxon>Bacillati</taxon>
        <taxon>Bacillota</taxon>
        <taxon>Negativicutes</taxon>
        <taxon>Veillonellales</taxon>
        <taxon>Veillonellaceae</taxon>
        <taxon>Allisonella</taxon>
    </lineage>
</organism>
<dbReference type="AlphaFoldDB" id="A0A1G5UVE7"/>
<proteinExistence type="predicted"/>
<keyword evidence="1" id="KW-0732">Signal</keyword>
<dbReference type="OrthoDB" id="1682722at2"/>
<dbReference type="RefSeq" id="WP_159427805.1">
    <property type="nucleotide sequence ID" value="NZ_FMXA01000003.1"/>
</dbReference>
<dbReference type="GO" id="GO:0006974">
    <property type="term" value="P:DNA damage response"/>
    <property type="evidence" value="ECO:0007669"/>
    <property type="project" value="TreeGrafter"/>
</dbReference>
<dbReference type="Gene3D" id="3.30.110.170">
    <property type="entry name" value="Protein of unknown function (DUF541), domain 1"/>
    <property type="match status" value="1"/>
</dbReference>
<dbReference type="STRING" id="209880.SAMN02910343_00133"/>
<evidence type="ECO:0000313" key="3">
    <source>
        <dbReference type="Proteomes" id="UP000199689"/>
    </source>
</evidence>
<dbReference type="InterPro" id="IPR007497">
    <property type="entry name" value="SIMPL/DUF541"/>
</dbReference>
<dbReference type="EMBL" id="FMXA01000003">
    <property type="protein sequence ID" value="SDA37593.1"/>
    <property type="molecule type" value="Genomic_DNA"/>
</dbReference>
<dbReference type="PANTHER" id="PTHR34387">
    <property type="entry name" value="SLR1258 PROTEIN"/>
    <property type="match status" value="1"/>
</dbReference>
<feature type="chain" id="PRO_5011677676" description="SIMPL domain-containing protein" evidence="1">
    <location>
        <begin position="24"/>
        <end position="237"/>
    </location>
</feature>
<reference evidence="2 3" key="1">
    <citation type="submission" date="2016-10" db="EMBL/GenBank/DDBJ databases">
        <authorList>
            <person name="de Groot N.N."/>
        </authorList>
    </citation>
    <scope>NUCLEOTIDE SEQUENCE [LARGE SCALE GENOMIC DNA]</scope>
    <source>
        <strain evidence="2 3">DSM 15230</strain>
    </source>
</reference>
<feature type="signal peptide" evidence="1">
    <location>
        <begin position="1"/>
        <end position="23"/>
    </location>
</feature>
<name>A0A1G5UVE7_9FIRM</name>
<keyword evidence="3" id="KW-1185">Reference proteome</keyword>
<evidence type="ECO:0008006" key="4">
    <source>
        <dbReference type="Google" id="ProtNLM"/>
    </source>
</evidence>
<dbReference type="InterPro" id="IPR052022">
    <property type="entry name" value="26kDa_periplasmic_antigen"/>
</dbReference>